<feature type="domain" description="Leucine-binding protein" evidence="4">
    <location>
        <begin position="44"/>
        <end position="387"/>
    </location>
</feature>
<dbReference type="AlphaFoldDB" id="A0A0D8BE53"/>
<evidence type="ECO:0000313" key="6">
    <source>
        <dbReference type="Proteomes" id="UP000032545"/>
    </source>
</evidence>
<dbReference type="Pfam" id="PF13458">
    <property type="entry name" value="Peripla_BP_6"/>
    <property type="match status" value="1"/>
</dbReference>
<name>A0A0D8BE53_9ACTN</name>
<evidence type="ECO:0000313" key="5">
    <source>
        <dbReference type="EMBL" id="KJE22471.1"/>
    </source>
</evidence>
<dbReference type="PROSITE" id="PS51257">
    <property type="entry name" value="PROKAR_LIPOPROTEIN"/>
    <property type="match status" value="1"/>
</dbReference>
<dbReference type="PANTHER" id="PTHR47235">
    <property type="entry name" value="BLR6548 PROTEIN"/>
    <property type="match status" value="1"/>
</dbReference>
<reference evidence="6" key="1">
    <citation type="submission" date="2015-02" db="EMBL/GenBank/DDBJ databases">
        <title>Draft Genome of Frankia sp. CpI1-S.</title>
        <authorList>
            <person name="Oshone R.T."/>
            <person name="Ngom M."/>
            <person name="Ghodhbane-Gtari F."/>
            <person name="Gtari M."/>
            <person name="Morris K."/>
            <person name="Thomas K."/>
            <person name="Sen A."/>
            <person name="Tisa L.S."/>
        </authorList>
    </citation>
    <scope>NUCLEOTIDE SEQUENCE [LARGE SCALE GENOMIC DNA]</scope>
    <source>
        <strain evidence="6">CpI1-S</strain>
    </source>
</reference>
<accession>A0A0D8BE53</accession>
<sequence length="408" mass="41927" precursor="true">MPRTRSSLVLAVALLALTVLTGGCSSGTQPAAASCDTPGITADQVRLGLLYPDSGPTASSLAAVRAGIDARLGLANEAGGIHGRKIVYDWRDDQGTTEANTIGARDLIEGKGDFGILEYSLAADGSAGYLAERDVPVAGLAASDSWSTRRNMFSFSYTTGAASDTYGTFVKSRGGTRAALLTTALSTGVSDAGARLSASLRAVGIPVVDQIGYTANADSPAAIARRLAATGADTLLTVVGTPDLPAVLRELPATGWNPKVILSVSGYDSQLLAEAGGAMTGVIVPVFYRPFEAGGAPIAGYLDAMTRYAPQIANPRQDLAMIAYIDTDLFLRGLQQAGACPTRRGFIDALRSVRSYDAGGLISPLDLSTNLGRPTTCLAFVQANAAGSFDVLDERLCGRELPASGGAG</sequence>
<evidence type="ECO:0000259" key="4">
    <source>
        <dbReference type="Pfam" id="PF13458"/>
    </source>
</evidence>
<keyword evidence="2 3" id="KW-0732">Signal</keyword>
<reference evidence="5 6" key="2">
    <citation type="journal article" date="2016" name="Genome Announc.">
        <title>Permanent Draft Genome Sequences for Two Variants of Frankia sp. Strain CpI1, the First Frankia Strain Isolated from Root Nodules of Comptonia peregrina.</title>
        <authorList>
            <person name="Oshone R."/>
            <person name="Hurst S.G.IV."/>
            <person name="Abebe-Akele F."/>
            <person name="Simpson S."/>
            <person name="Morris K."/>
            <person name="Thomas W.K."/>
            <person name="Tisa L.S."/>
        </authorList>
    </citation>
    <scope>NUCLEOTIDE SEQUENCE [LARGE SCALE GENOMIC DNA]</scope>
    <source>
        <strain evidence="6">CpI1-S</strain>
    </source>
</reference>
<evidence type="ECO:0000256" key="2">
    <source>
        <dbReference type="ARBA" id="ARBA00022729"/>
    </source>
</evidence>
<dbReference type="EMBL" id="JYFN01000023">
    <property type="protein sequence ID" value="KJE22471.1"/>
    <property type="molecule type" value="Genomic_DNA"/>
</dbReference>
<evidence type="ECO:0000256" key="1">
    <source>
        <dbReference type="ARBA" id="ARBA00010062"/>
    </source>
</evidence>
<comment type="caution">
    <text evidence="5">The sequence shown here is derived from an EMBL/GenBank/DDBJ whole genome shotgun (WGS) entry which is preliminary data.</text>
</comment>
<dbReference type="PANTHER" id="PTHR47235:SF1">
    <property type="entry name" value="BLR6548 PROTEIN"/>
    <property type="match status" value="1"/>
</dbReference>
<organism evidence="5 6">
    <name type="scientific">Frankia torreyi</name>
    <dbReference type="NCBI Taxonomy" id="1856"/>
    <lineage>
        <taxon>Bacteria</taxon>
        <taxon>Bacillati</taxon>
        <taxon>Actinomycetota</taxon>
        <taxon>Actinomycetes</taxon>
        <taxon>Frankiales</taxon>
        <taxon>Frankiaceae</taxon>
        <taxon>Frankia</taxon>
    </lineage>
</organism>
<protein>
    <submittedName>
        <fullName evidence="5">Amino acid/amide ABC transporter substrate-binding protein, HAAT family</fullName>
    </submittedName>
</protein>
<keyword evidence="6" id="KW-1185">Reference proteome</keyword>
<feature type="chain" id="PRO_5038791665" evidence="3">
    <location>
        <begin position="22"/>
        <end position="408"/>
    </location>
</feature>
<gene>
    <name evidence="5" type="ORF">FF36_03163</name>
</gene>
<dbReference type="RefSeq" id="WP_044885770.1">
    <property type="nucleotide sequence ID" value="NZ_JYFN01000023.1"/>
</dbReference>
<dbReference type="InterPro" id="IPR028082">
    <property type="entry name" value="Peripla_BP_I"/>
</dbReference>
<dbReference type="Gene3D" id="3.40.50.2300">
    <property type="match status" value="2"/>
</dbReference>
<comment type="similarity">
    <text evidence="1">Belongs to the leucine-binding protein family.</text>
</comment>
<dbReference type="InterPro" id="IPR028081">
    <property type="entry name" value="Leu-bd"/>
</dbReference>
<dbReference type="OrthoDB" id="26870at2"/>
<proteinExistence type="inferred from homology"/>
<dbReference type="Proteomes" id="UP000032545">
    <property type="component" value="Unassembled WGS sequence"/>
</dbReference>
<dbReference type="SUPFAM" id="SSF53822">
    <property type="entry name" value="Periplasmic binding protein-like I"/>
    <property type="match status" value="1"/>
</dbReference>
<dbReference type="CDD" id="cd06341">
    <property type="entry name" value="PBP1_ABC_ligand_binding-like"/>
    <property type="match status" value="1"/>
</dbReference>
<dbReference type="PATRIC" id="fig|1502723.3.peg.2566"/>
<evidence type="ECO:0000256" key="3">
    <source>
        <dbReference type="SAM" id="SignalP"/>
    </source>
</evidence>
<feature type="signal peptide" evidence="3">
    <location>
        <begin position="1"/>
        <end position="21"/>
    </location>
</feature>